<dbReference type="eggNOG" id="ENOG5033CKJ">
    <property type="taxonomic scope" value="Bacteria"/>
</dbReference>
<dbReference type="Proteomes" id="UP000004349">
    <property type="component" value="Unassembled WGS sequence"/>
</dbReference>
<dbReference type="PROSITE" id="PS51257">
    <property type="entry name" value="PROKAR_LIPOPROTEIN"/>
    <property type="match status" value="1"/>
</dbReference>
<sequence length="190" mass="21417">MKLVITSLFILTLSGCKTSSSEPIPSTLTDTSELTQTLKQQPTIDGQFQVLYDRFDHTLDRSDSLTGPDENNDGIRDDIENFINLLQVTEPVRNAIKQNARQFQINLYHDWSDDSDENVVKAWRMSDGFLKVIACQDFIGIDIDDSINIAKTLTALTYNTKARTMNFIAYNHLQDGSSSVLLPAEAQYCE</sequence>
<reference evidence="1 2" key="1">
    <citation type="journal article" date="2012" name="Int. J. Syst. Evol. Microbiol.">
        <title>Vibrio caribbeanicus sp. nov., isolated from the marine sponge Scleritoderma cyanea.</title>
        <authorList>
            <person name="Hoffmann M."/>
            <person name="Monday S.R."/>
            <person name="Allard M.W."/>
            <person name="Strain E.A."/>
            <person name="Whittaker P."/>
            <person name="Naum M."/>
            <person name="McCarthy P.J."/>
            <person name="Lopez J.V."/>
            <person name="Fischer M."/>
            <person name="Brown E.W."/>
        </authorList>
    </citation>
    <scope>NUCLEOTIDE SEQUENCE [LARGE SCALE GENOMIC DNA]</scope>
    <source>
        <strain evidence="1 2">LMG 19158</strain>
    </source>
</reference>
<proteinExistence type="predicted"/>
<evidence type="ECO:0000313" key="2">
    <source>
        <dbReference type="Proteomes" id="UP000004349"/>
    </source>
</evidence>
<comment type="caution">
    <text evidence="1">The sequence shown here is derived from an EMBL/GenBank/DDBJ whole genome shotgun (WGS) entry which is preliminary data.</text>
</comment>
<evidence type="ECO:0008006" key="3">
    <source>
        <dbReference type="Google" id="ProtNLM"/>
    </source>
</evidence>
<dbReference type="RefSeq" id="WP_005594577.1">
    <property type="nucleotide sequence ID" value="NZ_AFWE01000080.1"/>
</dbReference>
<evidence type="ECO:0000313" key="1">
    <source>
        <dbReference type="EMBL" id="EGU38515.1"/>
    </source>
</evidence>
<name>F9RM96_9VIBR</name>
<organism evidence="1 2">
    <name type="scientific">Vibrio scophthalmi LMG 19158</name>
    <dbReference type="NCBI Taxonomy" id="870967"/>
    <lineage>
        <taxon>Bacteria</taxon>
        <taxon>Pseudomonadati</taxon>
        <taxon>Pseudomonadota</taxon>
        <taxon>Gammaproteobacteria</taxon>
        <taxon>Vibrionales</taxon>
        <taxon>Vibrionaceae</taxon>
        <taxon>Vibrio</taxon>
    </lineage>
</organism>
<dbReference type="EMBL" id="AFWE01000080">
    <property type="protein sequence ID" value="EGU38515.1"/>
    <property type="molecule type" value="Genomic_DNA"/>
</dbReference>
<gene>
    <name evidence="1" type="ORF">VIS19158_07505</name>
</gene>
<protein>
    <recommendedName>
        <fullName evidence="3">Lipoprotein</fullName>
    </recommendedName>
</protein>
<dbReference type="AlphaFoldDB" id="F9RM96"/>
<accession>F9RM96</accession>